<keyword evidence="1" id="KW-0472">Membrane</keyword>
<dbReference type="Proteomes" id="UP000321617">
    <property type="component" value="Unassembled WGS sequence"/>
</dbReference>
<reference evidence="2 3" key="1">
    <citation type="journal article" date="2013" name="Stand. Genomic Sci.">
        <title>Genomic Encyclopedia of Type Strains, Phase I: The one thousand microbial genomes (KMG-I) project.</title>
        <authorList>
            <person name="Kyrpides N.C."/>
            <person name="Woyke T."/>
            <person name="Eisen J.A."/>
            <person name="Garrity G."/>
            <person name="Lilburn T.G."/>
            <person name="Beck B.J."/>
            <person name="Whitman W.B."/>
            <person name="Hugenholtz P."/>
            <person name="Klenk H.P."/>
        </authorList>
    </citation>
    <scope>NUCLEOTIDE SEQUENCE [LARGE SCALE GENOMIC DNA]</scope>
    <source>
        <strain evidence="2 3">DSM 45044</strain>
    </source>
</reference>
<keyword evidence="1" id="KW-0812">Transmembrane</keyword>
<keyword evidence="1" id="KW-1133">Transmembrane helix</keyword>
<evidence type="ECO:0000313" key="3">
    <source>
        <dbReference type="Proteomes" id="UP000321617"/>
    </source>
</evidence>
<organism evidence="2 3">
    <name type="scientific">Stackebrandtia albiflava</name>
    <dbReference type="NCBI Taxonomy" id="406432"/>
    <lineage>
        <taxon>Bacteria</taxon>
        <taxon>Bacillati</taxon>
        <taxon>Actinomycetota</taxon>
        <taxon>Actinomycetes</taxon>
        <taxon>Glycomycetales</taxon>
        <taxon>Glycomycetaceae</taxon>
        <taxon>Stackebrandtia</taxon>
    </lineage>
</organism>
<dbReference type="EMBL" id="VLLL01000005">
    <property type="protein sequence ID" value="TWJ15101.1"/>
    <property type="molecule type" value="Genomic_DNA"/>
</dbReference>
<proteinExistence type="predicted"/>
<evidence type="ECO:0008006" key="4">
    <source>
        <dbReference type="Google" id="ProtNLM"/>
    </source>
</evidence>
<dbReference type="RefSeq" id="WP_147133227.1">
    <property type="nucleotide sequence ID" value="NZ_BAABIJ010000001.1"/>
</dbReference>
<dbReference type="SUPFAM" id="SSF69304">
    <property type="entry name" value="Tricorn protease N-terminal domain"/>
    <property type="match status" value="1"/>
</dbReference>
<comment type="caution">
    <text evidence="2">The sequence shown here is derived from an EMBL/GenBank/DDBJ whole genome shotgun (WGS) entry which is preliminary data.</text>
</comment>
<name>A0A562VB84_9ACTN</name>
<accession>A0A562VB84</accession>
<sequence>MNRRLSQVLRDGTVDLTVPDFADVVIARSGRMRRSRRLSAVAAATALVVGVVGATFTVRALTDPGDPGGTLAGQFQYTTEPTGAVASELTEWTALPDRLVYANYDTNPPATATVVTPDAVESVVLPYPATGPGDLYWKASPNGRNLAAVTPEGLHVGALDETADPLVYPATTLCTPFTWSPDSAKLVIGDCADESISLVVVDAISGSVTVIDTAMPSVPPDSSHQVSALWTADAGNMVWGNTAQGYVIADADGTDPRPFDAGGLPTDPAEIYPAELLEVRDADGPPRSVISAISADGSRVCHEVWFGDDPMMPEPLPPMGEEAGCNYLLDVPTGRAVDLGDAWYTAVIGISAHGQILTRSVVGKTDEAKLVELRDANGRVIDGFAETVVPGGDGQAKGSQNMLMTLYGHTD</sequence>
<evidence type="ECO:0000256" key="1">
    <source>
        <dbReference type="SAM" id="Phobius"/>
    </source>
</evidence>
<dbReference type="OrthoDB" id="3347970at2"/>
<keyword evidence="3" id="KW-1185">Reference proteome</keyword>
<dbReference type="AlphaFoldDB" id="A0A562VB84"/>
<protein>
    <recommendedName>
        <fullName evidence="4">WD40 repeat protein</fullName>
    </recommendedName>
</protein>
<gene>
    <name evidence="2" type="ORF">LX16_0799</name>
</gene>
<feature type="transmembrane region" description="Helical" evidence="1">
    <location>
        <begin position="38"/>
        <end position="58"/>
    </location>
</feature>
<evidence type="ECO:0000313" key="2">
    <source>
        <dbReference type="EMBL" id="TWJ15101.1"/>
    </source>
</evidence>